<dbReference type="Proteomes" id="UP000178230">
    <property type="component" value="Unassembled WGS sequence"/>
</dbReference>
<organism evidence="1 2">
    <name type="scientific">Candidatus Gottesmanbacteria bacterium RBG_13_37_7</name>
    <dbReference type="NCBI Taxonomy" id="1798369"/>
    <lineage>
        <taxon>Bacteria</taxon>
        <taxon>Candidatus Gottesmaniibacteriota</taxon>
    </lineage>
</organism>
<reference evidence="1 2" key="1">
    <citation type="journal article" date="2016" name="Nat. Commun.">
        <title>Thousands of microbial genomes shed light on interconnected biogeochemical processes in an aquifer system.</title>
        <authorList>
            <person name="Anantharaman K."/>
            <person name="Brown C.T."/>
            <person name="Hug L.A."/>
            <person name="Sharon I."/>
            <person name="Castelle C.J."/>
            <person name="Probst A.J."/>
            <person name="Thomas B.C."/>
            <person name="Singh A."/>
            <person name="Wilkins M.J."/>
            <person name="Karaoz U."/>
            <person name="Brodie E.L."/>
            <person name="Williams K.H."/>
            <person name="Hubbard S.S."/>
            <person name="Banfield J.F."/>
        </authorList>
    </citation>
    <scope>NUCLEOTIDE SEQUENCE [LARGE SCALE GENOMIC DNA]</scope>
</reference>
<dbReference type="EMBL" id="MFIY01000066">
    <property type="protein sequence ID" value="OGF99204.1"/>
    <property type="molecule type" value="Genomic_DNA"/>
</dbReference>
<accession>A0A1F5YGB4</accession>
<evidence type="ECO:0000313" key="1">
    <source>
        <dbReference type="EMBL" id="OGF99204.1"/>
    </source>
</evidence>
<sequence>MPSLPEAEKEHPDHIGCTSHARRFFSEARLVTGGIVDLFRPGVFRTYVDIYRLYSKYYHSKASLQDFVLCKSQMHSYQAYLEEKALLPLSAEQMIKRVVIPAFDEAKNRQDIHEEMCGRLNDVCCRWIRQSFGDEVWNKRIWEDRRSQFCATVEAHPQRDILQAIMKNSFDLTEPGCPYSSSRSLAR</sequence>
<name>A0A1F5YGB4_9BACT</name>
<comment type="caution">
    <text evidence="1">The sequence shown here is derived from an EMBL/GenBank/DDBJ whole genome shotgun (WGS) entry which is preliminary data.</text>
</comment>
<gene>
    <name evidence="1" type="ORF">A2Y99_04025</name>
</gene>
<dbReference type="AlphaFoldDB" id="A0A1F5YGB4"/>
<protein>
    <submittedName>
        <fullName evidence="1">Uncharacterized protein</fullName>
    </submittedName>
</protein>
<proteinExistence type="predicted"/>
<evidence type="ECO:0000313" key="2">
    <source>
        <dbReference type="Proteomes" id="UP000178230"/>
    </source>
</evidence>